<dbReference type="InterPro" id="IPR008271">
    <property type="entry name" value="Ser/Thr_kinase_AS"/>
</dbReference>
<dbReference type="AlphaFoldDB" id="F0YI49"/>
<dbReference type="PROSITE" id="PS00107">
    <property type="entry name" value="PROTEIN_KINASE_ATP"/>
    <property type="match status" value="1"/>
</dbReference>
<dbReference type="GeneID" id="20222429"/>
<accession>F0YI49</accession>
<evidence type="ECO:0000256" key="5">
    <source>
        <dbReference type="ARBA" id="ARBA00022840"/>
    </source>
</evidence>
<dbReference type="EMBL" id="GL833143">
    <property type="protein sequence ID" value="EGB05166.1"/>
    <property type="molecule type" value="Genomic_DNA"/>
</dbReference>
<dbReference type="PROSITE" id="PS50011">
    <property type="entry name" value="PROTEIN_KINASE_DOM"/>
    <property type="match status" value="1"/>
</dbReference>
<dbReference type="InterPro" id="IPR000719">
    <property type="entry name" value="Prot_kinase_dom"/>
</dbReference>
<proteinExistence type="inferred from homology"/>
<sequence length="343" mass="39026">MAIQSTEKQPAEVDPVYEGPKITATSTQDFIVTTTLGKGSFGRVRLARHKESNTLWALKILKKKEVISHNAIEHVFREKKILHALSHPFIVNMALAFHDTCFVYIVLEFVQGGPFDTRLRGEGQLKDNESAFYTAQIVLIFEYMHAKYYLYRDLKPDNLILDMAGYVKLADFGFAVYCETQTKTLCGTPDYMAPEIIEKGGYGKGVDWWALGIVLCEMLTGKTPFVADDPIDTYKLILKNAPKWPSELEGVGKAAVKKFLTKSPLERMGNTKLGEDECKKHKFYKSIEWGRLLSRDLQAPYDPFVNFEDDTSNFDEYPESKGDPELPEYSNEHPDPFVDFDES</sequence>
<feature type="binding site" evidence="6">
    <location>
        <position position="59"/>
    </location>
    <ligand>
        <name>ATP</name>
        <dbReference type="ChEBI" id="CHEBI:30616"/>
    </ligand>
</feature>
<dbReference type="SMART" id="SM00220">
    <property type="entry name" value="S_TKc"/>
    <property type="match status" value="1"/>
</dbReference>
<dbReference type="PANTHER" id="PTHR24353">
    <property type="entry name" value="CYCLIC NUCLEOTIDE-DEPENDENT PROTEIN KINASE"/>
    <property type="match status" value="1"/>
</dbReference>
<evidence type="ECO:0000256" key="1">
    <source>
        <dbReference type="ARBA" id="ARBA00022527"/>
    </source>
</evidence>
<evidence type="ECO:0000313" key="12">
    <source>
        <dbReference type="Proteomes" id="UP000002729"/>
    </source>
</evidence>
<keyword evidence="12" id="KW-1185">Reference proteome</keyword>
<evidence type="ECO:0000256" key="8">
    <source>
        <dbReference type="SAM" id="MobiDB-lite"/>
    </source>
</evidence>
<evidence type="ECO:0000259" key="9">
    <source>
        <dbReference type="PROSITE" id="PS50011"/>
    </source>
</evidence>
<dbReference type="KEGG" id="aaf:AURANDRAFT_54763"/>
<dbReference type="InterPro" id="IPR011009">
    <property type="entry name" value="Kinase-like_dom_sf"/>
</dbReference>
<feature type="domain" description="AGC-kinase C-terminal" evidence="10">
    <location>
        <begin position="285"/>
        <end position="343"/>
    </location>
</feature>
<evidence type="ECO:0000256" key="6">
    <source>
        <dbReference type="PROSITE-ProRule" id="PRU10141"/>
    </source>
</evidence>
<keyword evidence="3 6" id="KW-0547">Nucleotide-binding</keyword>
<evidence type="ECO:0000256" key="4">
    <source>
        <dbReference type="ARBA" id="ARBA00022777"/>
    </source>
</evidence>
<reference evidence="11 12" key="1">
    <citation type="journal article" date="2011" name="Proc. Natl. Acad. Sci. U.S.A.">
        <title>Niche of harmful alga Aureococcus anophagefferens revealed through ecogenomics.</title>
        <authorList>
            <person name="Gobler C.J."/>
            <person name="Berry D.L."/>
            <person name="Dyhrman S.T."/>
            <person name="Wilhelm S.W."/>
            <person name="Salamov A."/>
            <person name="Lobanov A.V."/>
            <person name="Zhang Y."/>
            <person name="Collier J.L."/>
            <person name="Wurch L.L."/>
            <person name="Kustka A.B."/>
            <person name="Dill B.D."/>
            <person name="Shah M."/>
            <person name="VerBerkmoes N.C."/>
            <person name="Kuo A."/>
            <person name="Terry A."/>
            <person name="Pangilinan J."/>
            <person name="Lindquist E.A."/>
            <person name="Lucas S."/>
            <person name="Paulsen I.T."/>
            <person name="Hattenrath-Lehmann T.K."/>
            <person name="Talmage S.C."/>
            <person name="Walker E.A."/>
            <person name="Koch F."/>
            <person name="Burson A.M."/>
            <person name="Marcoval M.A."/>
            <person name="Tang Y.Z."/>
            <person name="Lecleir G.R."/>
            <person name="Coyne K.J."/>
            <person name="Berg G.M."/>
            <person name="Bertrand E.M."/>
            <person name="Saito M.A."/>
            <person name="Gladyshev V.N."/>
            <person name="Grigoriev I.V."/>
        </authorList>
    </citation>
    <scope>NUCLEOTIDE SEQUENCE [LARGE SCALE GENOMIC DNA]</scope>
    <source>
        <strain evidence="12">CCMP 1984</strain>
    </source>
</reference>
<dbReference type="Gene3D" id="1.10.510.10">
    <property type="entry name" value="Transferase(Phosphotransferase) domain 1"/>
    <property type="match status" value="1"/>
</dbReference>
<gene>
    <name evidence="11" type="ORF">AURANDRAFT_54763</name>
</gene>
<feature type="region of interest" description="Disordered" evidence="8">
    <location>
        <begin position="307"/>
        <end position="343"/>
    </location>
</feature>
<dbReference type="InterPro" id="IPR000961">
    <property type="entry name" value="AGC-kinase_C"/>
</dbReference>
<evidence type="ECO:0000256" key="2">
    <source>
        <dbReference type="ARBA" id="ARBA00022679"/>
    </source>
</evidence>
<protein>
    <recommendedName>
        <fullName evidence="13">Protein kinase domain-containing protein</fullName>
    </recommendedName>
</protein>
<dbReference type="GO" id="GO:0005524">
    <property type="term" value="F:ATP binding"/>
    <property type="evidence" value="ECO:0007669"/>
    <property type="project" value="UniProtKB-UniRule"/>
</dbReference>
<feature type="compositionally biased region" description="Acidic residues" evidence="8">
    <location>
        <begin position="307"/>
        <end position="317"/>
    </location>
</feature>
<comment type="similarity">
    <text evidence="7">Belongs to the protein kinase superfamily.</text>
</comment>
<keyword evidence="1 7" id="KW-0723">Serine/threonine-protein kinase</keyword>
<dbReference type="RefSeq" id="XP_009040067.1">
    <property type="nucleotide sequence ID" value="XM_009041819.1"/>
</dbReference>
<feature type="domain" description="Protein kinase" evidence="9">
    <location>
        <begin position="30"/>
        <end position="284"/>
    </location>
</feature>
<dbReference type="InterPro" id="IPR017441">
    <property type="entry name" value="Protein_kinase_ATP_BS"/>
</dbReference>
<dbReference type="FunFam" id="1.10.510.10:FF:000571">
    <property type="entry name" value="Maternal embryonic leucine zipper kinase"/>
    <property type="match status" value="1"/>
</dbReference>
<dbReference type="InParanoid" id="F0YI49"/>
<keyword evidence="5 6" id="KW-0067">ATP-binding</keyword>
<dbReference type="PROSITE" id="PS51285">
    <property type="entry name" value="AGC_KINASE_CTER"/>
    <property type="match status" value="1"/>
</dbReference>
<organism evidence="12">
    <name type="scientific">Aureococcus anophagefferens</name>
    <name type="common">Harmful bloom alga</name>
    <dbReference type="NCBI Taxonomy" id="44056"/>
    <lineage>
        <taxon>Eukaryota</taxon>
        <taxon>Sar</taxon>
        <taxon>Stramenopiles</taxon>
        <taxon>Ochrophyta</taxon>
        <taxon>Pelagophyceae</taxon>
        <taxon>Pelagomonadales</taxon>
        <taxon>Pelagomonadaceae</taxon>
        <taxon>Aureococcus</taxon>
    </lineage>
</organism>
<dbReference type="eggNOG" id="KOG0616">
    <property type="taxonomic scope" value="Eukaryota"/>
</dbReference>
<dbReference type="Pfam" id="PF00069">
    <property type="entry name" value="Pkinase"/>
    <property type="match status" value="1"/>
</dbReference>
<evidence type="ECO:0000256" key="3">
    <source>
        <dbReference type="ARBA" id="ARBA00022741"/>
    </source>
</evidence>
<dbReference type="Gene3D" id="3.30.200.20">
    <property type="entry name" value="Phosphorylase Kinase, domain 1"/>
    <property type="match status" value="1"/>
</dbReference>
<dbReference type="SUPFAM" id="SSF56112">
    <property type="entry name" value="Protein kinase-like (PK-like)"/>
    <property type="match status" value="1"/>
</dbReference>
<dbReference type="GO" id="GO:0004691">
    <property type="term" value="F:cAMP-dependent protein kinase activity"/>
    <property type="evidence" value="ECO:0007669"/>
    <property type="project" value="TreeGrafter"/>
</dbReference>
<dbReference type="FunFam" id="3.30.200.20:FF:000042">
    <property type="entry name" value="Aurora kinase A"/>
    <property type="match status" value="1"/>
</dbReference>
<evidence type="ECO:0000259" key="10">
    <source>
        <dbReference type="PROSITE" id="PS51285"/>
    </source>
</evidence>
<name>F0YI49_AURAN</name>
<dbReference type="SMART" id="SM00133">
    <property type="entry name" value="S_TK_X"/>
    <property type="match status" value="1"/>
</dbReference>
<feature type="compositionally biased region" description="Basic and acidic residues" evidence="8">
    <location>
        <begin position="318"/>
        <end position="336"/>
    </location>
</feature>
<keyword evidence="4" id="KW-0418">Kinase</keyword>
<dbReference type="PANTHER" id="PTHR24353:SF37">
    <property type="entry name" value="CAMP-DEPENDENT PROTEIN KINASE CATALYTIC SUBUNIT PRKX"/>
    <property type="match status" value="1"/>
</dbReference>
<dbReference type="GO" id="GO:0005952">
    <property type="term" value="C:cAMP-dependent protein kinase complex"/>
    <property type="evidence" value="ECO:0007669"/>
    <property type="project" value="TreeGrafter"/>
</dbReference>
<dbReference type="Proteomes" id="UP000002729">
    <property type="component" value="Unassembled WGS sequence"/>
</dbReference>
<dbReference type="PROSITE" id="PS00108">
    <property type="entry name" value="PROTEIN_KINASE_ST"/>
    <property type="match status" value="1"/>
</dbReference>
<evidence type="ECO:0000256" key="7">
    <source>
        <dbReference type="RuleBase" id="RU000304"/>
    </source>
</evidence>
<evidence type="ECO:0008006" key="13">
    <source>
        <dbReference type="Google" id="ProtNLM"/>
    </source>
</evidence>
<evidence type="ECO:0000313" key="11">
    <source>
        <dbReference type="EMBL" id="EGB05166.1"/>
    </source>
</evidence>
<dbReference type="OrthoDB" id="63267at2759"/>
<keyword evidence="2" id="KW-0808">Transferase</keyword>